<organism evidence="3 4">
    <name type="scientific">Glossina palpalis gambiensis</name>
    <dbReference type="NCBI Taxonomy" id="67801"/>
    <lineage>
        <taxon>Eukaryota</taxon>
        <taxon>Metazoa</taxon>
        <taxon>Ecdysozoa</taxon>
        <taxon>Arthropoda</taxon>
        <taxon>Hexapoda</taxon>
        <taxon>Insecta</taxon>
        <taxon>Pterygota</taxon>
        <taxon>Neoptera</taxon>
        <taxon>Endopterygota</taxon>
        <taxon>Diptera</taxon>
        <taxon>Brachycera</taxon>
        <taxon>Muscomorpha</taxon>
        <taxon>Hippoboscoidea</taxon>
        <taxon>Glossinidae</taxon>
        <taxon>Glossina</taxon>
    </lineage>
</organism>
<dbReference type="PROSITE" id="PS51257">
    <property type="entry name" value="PROKAR_LIPOPROTEIN"/>
    <property type="match status" value="1"/>
</dbReference>
<reference evidence="4" key="1">
    <citation type="submission" date="2015-01" db="EMBL/GenBank/DDBJ databases">
        <authorList>
            <person name="Aksoy S."/>
            <person name="Warren W."/>
            <person name="Wilson R.K."/>
        </authorList>
    </citation>
    <scope>NUCLEOTIDE SEQUENCE [LARGE SCALE GENOMIC DNA]</scope>
    <source>
        <strain evidence="4">IAEA</strain>
    </source>
</reference>
<keyword evidence="2" id="KW-1133">Transmembrane helix</keyword>
<feature type="compositionally biased region" description="Acidic residues" evidence="1">
    <location>
        <begin position="145"/>
        <end position="160"/>
    </location>
</feature>
<keyword evidence="2" id="KW-0812">Transmembrane</keyword>
<keyword evidence="2" id="KW-0472">Membrane</keyword>
<dbReference type="EnsemblMetazoa" id="GPPI025867-RA">
    <property type="protein sequence ID" value="GPPI025867-PA"/>
    <property type="gene ID" value="GPPI025867"/>
</dbReference>
<feature type="compositionally biased region" description="Basic and acidic residues" evidence="1">
    <location>
        <begin position="161"/>
        <end position="173"/>
    </location>
</feature>
<dbReference type="VEuPathDB" id="VectorBase:GPPI025867"/>
<evidence type="ECO:0000313" key="4">
    <source>
        <dbReference type="Proteomes" id="UP000092460"/>
    </source>
</evidence>
<evidence type="ECO:0000256" key="1">
    <source>
        <dbReference type="SAM" id="MobiDB-lite"/>
    </source>
</evidence>
<dbReference type="AlphaFoldDB" id="A0A1B0BCN2"/>
<protein>
    <submittedName>
        <fullName evidence="3">Uncharacterized protein</fullName>
    </submittedName>
</protein>
<evidence type="ECO:0000256" key="2">
    <source>
        <dbReference type="SAM" id="Phobius"/>
    </source>
</evidence>
<dbReference type="EMBL" id="JXJN01012067">
    <property type="status" value="NOT_ANNOTATED_CDS"/>
    <property type="molecule type" value="Genomic_DNA"/>
</dbReference>
<accession>A0A1B0BCN2</accession>
<dbReference type="STRING" id="67801.A0A1B0BCN2"/>
<feature type="region of interest" description="Disordered" evidence="1">
    <location>
        <begin position="145"/>
        <end position="196"/>
    </location>
</feature>
<name>A0A1B0BCN2_9MUSC</name>
<dbReference type="EMBL" id="JXJN01012066">
    <property type="status" value="NOT_ANNOTATED_CDS"/>
    <property type="molecule type" value="Genomic_DNA"/>
</dbReference>
<reference evidence="3" key="2">
    <citation type="submission" date="2020-05" db="UniProtKB">
        <authorList>
            <consortium name="EnsemblMetazoa"/>
        </authorList>
    </citation>
    <scope>IDENTIFICATION</scope>
    <source>
        <strain evidence="3">IAEA</strain>
    </source>
</reference>
<keyword evidence="4" id="KW-1185">Reference proteome</keyword>
<dbReference type="Proteomes" id="UP000092460">
    <property type="component" value="Unassembled WGS sequence"/>
</dbReference>
<proteinExistence type="predicted"/>
<feature type="transmembrane region" description="Helical" evidence="2">
    <location>
        <begin position="12"/>
        <end position="36"/>
    </location>
</feature>
<sequence>MQSLRVADADSFYKIFFFKSVGTVHMVSIASCIVAFNKFYQCFYTTFKRLGTYTDGLLKVVIQHYVCLKKKVKHFLTVVLCEGVAEWDKIHRLTNALCFHINILKVAGKGLPSNFYALITGYRVKTSDLKVAICRTLSHSIQIEDAEMSNDSNGNEEIEEESRLLENQENENKQDEEEQETNDNHQTGRCSAFKKGSSNGRILENAIKSNRKKNSNADNVIESDCTYLAYRRNNFMNSK</sequence>
<evidence type="ECO:0000313" key="3">
    <source>
        <dbReference type="EnsemblMetazoa" id="GPPI025867-PA"/>
    </source>
</evidence>